<gene>
    <name evidence="3" type="ORF">Poly30_48910</name>
</gene>
<proteinExistence type="predicted"/>
<sequence length="860" mass="90823" precursor="true">MNHAHILPVLLLGGLPLASAQVDAQDAPPVQLLPQEIEYDDLRQVTPAREALRALDLLRGVPETNGTPEGGLAGAPRPGAATPIAKPRTDAGSASGARYSVEALLTVPLYDETSDVDALWARVRGMKASFAADGMTAYPAFGRAAAESWSAHFQLGSVMLGGESLGFEASASVSRDGDAITLDHGSVREVYHASLEGIEQTFVFDALPGGGELLLTIDVDSNLSAVEDAKALHFVHESLGGLSYGGAFVVDAAGRRQAIERDWLGDSLALRVPADFLATATFPVTIDPPVTGFTSTAGVPDDSDVDVCFAGGPGLYWAVFEDYVAGTQSDAYAVSFNTAGTVVDFISIDLSASDWMTPKIAYHVGSDRCLVVASVIDPGGSGSVTGQFIDCATGTVTGSSFQISTVGALKVHPDVGGNNWDSTVNSHFLVAWSTIWTPGAWHQVEYRAVNWDGAPVTAVTQVTPVGEVHNEPSLSASHGDGDLLGDWWTLVWTADSDNNGFGEIMARRVVWSGNAAAGTGNFVVAAGANCAHPRVTSRFNRNLQHISDRPSVVVYERDFPSASGTPATQGSIYARVITDGIAEVESPVSWQLEDFDLELDQREPDIACDGNCFYLIYSEVFYGNPAGGDFDMYMLSGCITDRLDGAEIALAERHQNLAFSTTPERNGAVATEWDGSSNSISDDGMAIWEDQNVTNGGTLEGSTLEIPTLNQSLSRAVGRQFCDNNPNSGGGQGGRQASWSWLLGDQSVGSTHFYQATDLPTNTFGYAVIGTAFANINNPAGSLGRVCVPGGGRYVNQIASSGATGMLTTTIDPMNVPTPTGFISMQVGETWGFQYWHRDVAPGGMPSSNFSTACQMQFTN</sequence>
<feature type="chain" id="PRO_5022161015" evidence="2">
    <location>
        <begin position="21"/>
        <end position="860"/>
    </location>
</feature>
<accession>A0A518EZ20</accession>
<dbReference type="AlphaFoldDB" id="A0A518EZ20"/>
<evidence type="ECO:0000313" key="4">
    <source>
        <dbReference type="Proteomes" id="UP000320390"/>
    </source>
</evidence>
<protein>
    <submittedName>
        <fullName evidence="3">Uncharacterized protein</fullName>
    </submittedName>
</protein>
<feature type="signal peptide" evidence="2">
    <location>
        <begin position="1"/>
        <end position="20"/>
    </location>
</feature>
<evidence type="ECO:0000313" key="3">
    <source>
        <dbReference type="EMBL" id="QDV09333.1"/>
    </source>
</evidence>
<reference evidence="3 4" key="1">
    <citation type="submission" date="2019-02" db="EMBL/GenBank/DDBJ databases">
        <title>Deep-cultivation of Planctomycetes and their phenomic and genomic characterization uncovers novel biology.</title>
        <authorList>
            <person name="Wiegand S."/>
            <person name="Jogler M."/>
            <person name="Boedeker C."/>
            <person name="Pinto D."/>
            <person name="Vollmers J."/>
            <person name="Rivas-Marin E."/>
            <person name="Kohn T."/>
            <person name="Peeters S.H."/>
            <person name="Heuer A."/>
            <person name="Rast P."/>
            <person name="Oberbeckmann S."/>
            <person name="Bunk B."/>
            <person name="Jeske O."/>
            <person name="Meyerdierks A."/>
            <person name="Storesund J.E."/>
            <person name="Kallscheuer N."/>
            <person name="Luecker S."/>
            <person name="Lage O.M."/>
            <person name="Pohl T."/>
            <person name="Merkel B.J."/>
            <person name="Hornburger P."/>
            <person name="Mueller R.-W."/>
            <person name="Bruemmer F."/>
            <person name="Labrenz M."/>
            <person name="Spormann A.M."/>
            <person name="Op den Camp H."/>
            <person name="Overmann J."/>
            <person name="Amann R."/>
            <person name="Jetten M.S.M."/>
            <person name="Mascher T."/>
            <person name="Medema M.H."/>
            <person name="Devos D.P."/>
            <person name="Kaster A.-K."/>
            <person name="Ovreas L."/>
            <person name="Rohde M."/>
            <person name="Galperin M.Y."/>
            <person name="Jogler C."/>
        </authorList>
    </citation>
    <scope>NUCLEOTIDE SEQUENCE [LARGE SCALE GENOMIC DNA]</scope>
    <source>
        <strain evidence="3 4">Poly30</strain>
    </source>
</reference>
<dbReference type="RefSeq" id="WP_145203514.1">
    <property type="nucleotide sequence ID" value="NZ_CP036434.1"/>
</dbReference>
<evidence type="ECO:0000256" key="2">
    <source>
        <dbReference type="SAM" id="SignalP"/>
    </source>
</evidence>
<keyword evidence="2" id="KW-0732">Signal</keyword>
<evidence type="ECO:0000256" key="1">
    <source>
        <dbReference type="SAM" id="MobiDB-lite"/>
    </source>
</evidence>
<dbReference type="Proteomes" id="UP000320390">
    <property type="component" value="Chromosome"/>
</dbReference>
<keyword evidence="4" id="KW-1185">Reference proteome</keyword>
<feature type="compositionally biased region" description="Low complexity" evidence="1">
    <location>
        <begin position="74"/>
        <end position="83"/>
    </location>
</feature>
<name>A0A518EZ20_9BACT</name>
<feature type="region of interest" description="Disordered" evidence="1">
    <location>
        <begin position="59"/>
        <end position="93"/>
    </location>
</feature>
<dbReference type="EMBL" id="CP036434">
    <property type="protein sequence ID" value="QDV09333.1"/>
    <property type="molecule type" value="Genomic_DNA"/>
</dbReference>
<dbReference type="OrthoDB" id="304343at2"/>
<organism evidence="3 4">
    <name type="scientific">Saltatorellus ferox</name>
    <dbReference type="NCBI Taxonomy" id="2528018"/>
    <lineage>
        <taxon>Bacteria</taxon>
        <taxon>Pseudomonadati</taxon>
        <taxon>Planctomycetota</taxon>
        <taxon>Planctomycetia</taxon>
        <taxon>Planctomycetia incertae sedis</taxon>
        <taxon>Saltatorellus</taxon>
    </lineage>
</organism>